<evidence type="ECO:0000313" key="1">
    <source>
        <dbReference type="EMBL" id="KAG8519887.1"/>
    </source>
</evidence>
<proteinExistence type="predicted"/>
<name>A0A8J6AJ19_GALPY</name>
<gene>
    <name evidence="1" type="ORF">J0S82_010917</name>
</gene>
<reference evidence="1" key="1">
    <citation type="journal article" date="2021" name="Evol. Appl.">
        <title>The genome of the Pyrenean desman and the effects of bottlenecks and inbreeding on the genomic landscape of an endangered species.</title>
        <authorList>
            <person name="Escoda L."/>
            <person name="Castresana J."/>
        </authorList>
    </citation>
    <scope>NUCLEOTIDE SEQUENCE</scope>
    <source>
        <strain evidence="1">IBE-C5619</strain>
    </source>
</reference>
<dbReference type="EMBL" id="JAGFMF010011586">
    <property type="protein sequence ID" value="KAG8519887.1"/>
    <property type="molecule type" value="Genomic_DNA"/>
</dbReference>
<accession>A0A8J6AJ19</accession>
<protein>
    <submittedName>
        <fullName evidence="1">Uncharacterized protein</fullName>
    </submittedName>
</protein>
<keyword evidence="2" id="KW-1185">Reference proteome</keyword>
<comment type="caution">
    <text evidence="1">The sequence shown here is derived from an EMBL/GenBank/DDBJ whole genome shotgun (WGS) entry which is preliminary data.</text>
</comment>
<evidence type="ECO:0000313" key="2">
    <source>
        <dbReference type="Proteomes" id="UP000700334"/>
    </source>
</evidence>
<dbReference type="Proteomes" id="UP000700334">
    <property type="component" value="Unassembled WGS sequence"/>
</dbReference>
<organism evidence="1 2">
    <name type="scientific">Galemys pyrenaicus</name>
    <name type="common">Iberian desman</name>
    <name type="synonym">Pyrenean desman</name>
    <dbReference type="NCBI Taxonomy" id="202257"/>
    <lineage>
        <taxon>Eukaryota</taxon>
        <taxon>Metazoa</taxon>
        <taxon>Chordata</taxon>
        <taxon>Craniata</taxon>
        <taxon>Vertebrata</taxon>
        <taxon>Euteleostomi</taxon>
        <taxon>Mammalia</taxon>
        <taxon>Eutheria</taxon>
        <taxon>Laurasiatheria</taxon>
        <taxon>Eulipotyphla</taxon>
        <taxon>Talpidae</taxon>
        <taxon>Galemys</taxon>
    </lineage>
</organism>
<sequence>SPKQTGRKESRAFREAEVKEGIGEGGQKVAKVGREAGVCSRRRRGIWRPADGSETNQCGINFSAGRACQGGFGLLARPGRAVFSLSRLGLVNRSRTCRAPKIQHAKVLFLISPSQRDKTILYRREIVTIMSAASLEASVLCSSGPACGVAARTAPTRARSESQFILLSRNRHRSSAFQLLSAYLQGKRICIFQPKSLLPWIPLPLQKTLLALTACRSECSVRCHLSLMIENCAVARTLLLPLK</sequence>
<feature type="non-terminal residue" evidence="1">
    <location>
        <position position="243"/>
    </location>
</feature>
<dbReference type="AlphaFoldDB" id="A0A8J6AJ19"/>